<keyword evidence="3" id="KW-0479">Metal-binding</keyword>
<feature type="region of interest" description="Interaction with DNA" evidence="8">
    <location>
        <begin position="174"/>
        <end position="179"/>
    </location>
</feature>
<feature type="site" description="Interaction with DNA" evidence="8">
    <location>
        <position position="151"/>
    </location>
</feature>
<dbReference type="InterPro" id="IPR025589">
    <property type="entry name" value="Toprim_C_rpt"/>
</dbReference>
<evidence type="ECO:0000256" key="1">
    <source>
        <dbReference type="ARBA" id="ARBA00000213"/>
    </source>
</evidence>
<feature type="domain" description="Toprim" evidence="10">
    <location>
        <begin position="3"/>
        <end position="125"/>
    </location>
</feature>
<dbReference type="InterPro" id="IPR005733">
    <property type="entry name" value="TopoI_bac-type"/>
</dbReference>
<dbReference type="PRINTS" id="PR00417">
    <property type="entry name" value="PRTPISMRASEI"/>
</dbReference>
<evidence type="ECO:0000256" key="4">
    <source>
        <dbReference type="ARBA" id="ARBA00022842"/>
    </source>
</evidence>
<evidence type="ECO:0000256" key="8">
    <source>
        <dbReference type="HAMAP-Rule" id="MF_00952"/>
    </source>
</evidence>
<dbReference type="HAMAP" id="MF_00952">
    <property type="entry name" value="Topoisom_1_prok"/>
    <property type="match status" value="1"/>
</dbReference>
<dbReference type="GO" id="GO:0003917">
    <property type="term" value="F:DNA topoisomerase type I (single strand cut, ATP-independent) activity"/>
    <property type="evidence" value="ECO:0007669"/>
    <property type="project" value="UniProtKB-UniRule"/>
</dbReference>
<evidence type="ECO:0000256" key="5">
    <source>
        <dbReference type="ARBA" id="ARBA00023029"/>
    </source>
</evidence>
<gene>
    <name evidence="8" type="primary">topA</name>
    <name evidence="12" type="ORF">BBM1128_09360</name>
</gene>
<dbReference type="CDD" id="cd00186">
    <property type="entry name" value="TOP1Ac"/>
    <property type="match status" value="1"/>
</dbReference>
<evidence type="ECO:0000313" key="13">
    <source>
        <dbReference type="Proteomes" id="UP000037193"/>
    </source>
</evidence>
<evidence type="ECO:0000256" key="2">
    <source>
        <dbReference type="ARBA" id="ARBA00009446"/>
    </source>
</evidence>
<keyword evidence="6 8" id="KW-0238">DNA-binding</keyword>
<comment type="subunit">
    <text evidence="8">Monomer.</text>
</comment>
<dbReference type="AlphaFoldDB" id="A0A0L7AV02"/>
<dbReference type="PROSITE" id="PS50880">
    <property type="entry name" value="TOPRIM"/>
    <property type="match status" value="1"/>
</dbReference>
<feature type="site" description="Interaction with DNA" evidence="8">
    <location>
        <position position="546"/>
    </location>
</feature>
<evidence type="ECO:0000256" key="6">
    <source>
        <dbReference type="ARBA" id="ARBA00023125"/>
    </source>
</evidence>
<organism evidence="12 13">
    <name type="scientific">Bifidobacterium breve MCC 1128</name>
    <dbReference type="NCBI Taxonomy" id="1365965"/>
    <lineage>
        <taxon>Bacteria</taxon>
        <taxon>Bacillati</taxon>
        <taxon>Actinomycetota</taxon>
        <taxon>Actinomycetes</taxon>
        <taxon>Bifidobacteriales</taxon>
        <taxon>Bifidobacteriaceae</taxon>
        <taxon>Bifidobacterium</taxon>
    </lineage>
</organism>
<feature type="compositionally biased region" description="Low complexity" evidence="9">
    <location>
        <begin position="938"/>
        <end position="958"/>
    </location>
</feature>
<dbReference type="Gene3D" id="1.10.460.10">
    <property type="entry name" value="Topoisomerase I, domain 2"/>
    <property type="match status" value="1"/>
</dbReference>
<dbReference type="PANTHER" id="PTHR42785:SF1">
    <property type="entry name" value="DNA TOPOISOMERASE"/>
    <property type="match status" value="1"/>
</dbReference>
<dbReference type="InterPro" id="IPR028612">
    <property type="entry name" value="Topoisom_1_IA"/>
</dbReference>
<dbReference type="SMART" id="SM00436">
    <property type="entry name" value="TOP1Bc"/>
    <property type="match status" value="1"/>
</dbReference>
<dbReference type="InterPro" id="IPR023405">
    <property type="entry name" value="Topo_IA_core_domain"/>
</dbReference>
<dbReference type="RefSeq" id="WP_052789662.1">
    <property type="nucleotide sequence ID" value="NZ_AVQD01000016.1"/>
</dbReference>
<keyword evidence="7 8" id="KW-0413">Isomerase</keyword>
<feature type="region of interest" description="Disordered" evidence="9">
    <location>
        <begin position="853"/>
        <end position="883"/>
    </location>
</feature>
<keyword evidence="5 8" id="KW-0799">Topoisomerase</keyword>
<dbReference type="NCBIfam" id="TIGR01051">
    <property type="entry name" value="topA_bact"/>
    <property type="match status" value="1"/>
</dbReference>
<dbReference type="PATRIC" id="fig|1365965.3.peg.1881"/>
<evidence type="ECO:0000313" key="12">
    <source>
        <dbReference type="EMBL" id="KOA39061.1"/>
    </source>
</evidence>
<dbReference type="InterPro" id="IPR023406">
    <property type="entry name" value="Topo_IA_AS"/>
</dbReference>
<feature type="site" description="Interaction with DNA" evidence="8">
    <location>
        <position position="328"/>
    </location>
</feature>
<dbReference type="SUPFAM" id="SSF56712">
    <property type="entry name" value="Prokaryotic type I DNA topoisomerase"/>
    <property type="match status" value="1"/>
</dbReference>
<feature type="site" description="Interaction with DNA" evidence="8">
    <location>
        <position position="159"/>
    </location>
</feature>
<reference evidence="12 13" key="1">
    <citation type="journal article" date="2015" name="Int J Genomics">
        <title>Comparative Genomics Revealed Genetic Diversity and Species/Strain-Level Differences in Carbohydrate Metabolism of Three Probiotic Bifidobacterial Species.</title>
        <authorList>
            <person name="Odamaki T."/>
            <person name="Horigome A."/>
            <person name="Sugahara H."/>
            <person name="Hashikura N."/>
            <person name="Minami J."/>
            <person name="Xiao J.Z."/>
            <person name="Abe F."/>
        </authorList>
    </citation>
    <scope>NUCLEOTIDE SEQUENCE [LARGE SCALE GENOMIC DNA]</scope>
    <source>
        <strain evidence="12 13">MCC 1128</strain>
    </source>
</reference>
<feature type="region of interest" description="Disordered" evidence="9">
    <location>
        <begin position="920"/>
        <end position="967"/>
    </location>
</feature>
<evidence type="ECO:0000256" key="7">
    <source>
        <dbReference type="ARBA" id="ARBA00023235"/>
    </source>
</evidence>
<dbReference type="Gene3D" id="2.70.20.10">
    <property type="entry name" value="Topoisomerase I, domain 3"/>
    <property type="match status" value="1"/>
</dbReference>
<evidence type="ECO:0000259" key="10">
    <source>
        <dbReference type="PROSITE" id="PS50880"/>
    </source>
</evidence>
<dbReference type="PROSITE" id="PS00396">
    <property type="entry name" value="TOPO_IA_1"/>
    <property type="match status" value="1"/>
</dbReference>
<name>A0A0L7AV02_BIFBR</name>
<feature type="site" description="Interaction with DNA" evidence="8">
    <location>
        <position position="33"/>
    </location>
</feature>
<dbReference type="Proteomes" id="UP000037193">
    <property type="component" value="Unassembled WGS sequence"/>
</dbReference>
<feature type="compositionally biased region" description="Low complexity" evidence="9">
    <location>
        <begin position="463"/>
        <end position="477"/>
    </location>
</feature>
<dbReference type="Pfam" id="PF01751">
    <property type="entry name" value="Toprim"/>
    <property type="match status" value="1"/>
</dbReference>
<feature type="domain" description="Topo IA-type catalytic" evidence="11">
    <location>
        <begin position="140"/>
        <end position="615"/>
    </location>
</feature>
<dbReference type="EC" id="5.6.2.1" evidence="8"/>
<comment type="function">
    <text evidence="8">Releases the supercoiling and torsional tension of DNA, which is introduced during the DNA replication and transcription, by transiently cleaving and rejoining one strand of the DNA duplex. Introduces a single-strand break via transesterification at a target site in duplex DNA. The scissile phosphodiester is attacked by the catalytic tyrosine of the enzyme, resulting in the formation of a DNA-(5'-phosphotyrosyl)-enzyme intermediate and the expulsion of a 3'-OH DNA strand. The free DNA strand then undergoes passage around the unbroken strand, thus removing DNA supercoils. Finally, in the religation step, the DNA 3'-OH attacks the covalent intermediate to expel the active-site tyrosine and restore the DNA phosphodiester backbone.</text>
</comment>
<comment type="catalytic activity">
    <reaction evidence="1 8">
        <text>ATP-independent breakage of single-stranded DNA, followed by passage and rejoining.</text>
        <dbReference type="EC" id="5.6.2.1"/>
    </reaction>
</comment>
<evidence type="ECO:0000259" key="11">
    <source>
        <dbReference type="PROSITE" id="PS52039"/>
    </source>
</evidence>
<dbReference type="InterPro" id="IPR034149">
    <property type="entry name" value="TOPRIM_TopoI"/>
</dbReference>
<dbReference type="Gene3D" id="3.40.50.140">
    <property type="match status" value="1"/>
</dbReference>
<dbReference type="PANTHER" id="PTHR42785">
    <property type="entry name" value="DNA TOPOISOMERASE, TYPE IA, CORE"/>
    <property type="match status" value="1"/>
</dbReference>
<sequence length="1016" mass="109681">MATKLVIVESPTKAHKIGDYLGKGYTVMASVGHIRDLAQPSQVPAADKPKFGKFGVDVNDGFKPYYIVDGDKKRTVSELKSALKGADELYLATDEDREGEAIAWHLVQTLKPKVPVRRMVFHEITKDAINASLSKTRDVDSHMVDAQETRRILDRLYGYELSPVLWRKVGPGLSAGRVQSVATRLIVERERERMAFKRAPYWDVVATLAAPDALGERAEFAARMISLGGKRLAGSKDFGSDGQLTPDGFAGSVRQLDEASATAVAEALKNADFTVMSMETKPYRRRPQPPFTTSTLQQTAGNRLGMGSRAVMRAAQSLYENGYITYMRTDSVTLSQEAITAARNAVSYHFGDKFLSAEPKQYATKTAGAQEAHECIRPAGSRFHDPDELASKLPIDQLRLYTLIWQRTLACQMADATGSTATVRLSAPAGPADGEAVFQASGTVIEFPGFMKATGEGRKPKPAAADAAAADKSGAKATKSDASESNASLPPMEVGQRVEASDIEPDGHETQPPARYTEATLVKTLEAKEIGRPSTYASIISTIMDRGYVYERGRALIPSWLAFSVTKLLETNFPKLVDYTFTAEMENGLDRIAHGEETGRDWLTHFYFGSGEGAARNADEAHEGLQQQVAQLGEIDARAINTIDIGDGLHVRVGRYGPYLEDMEHLDAEGNPKRASLPDTIAPDELTVEVAHDLTDNHSGGPRELGKDPVSGGTVEVRNGRFGPYVALVPPEGAADSAATAPAGKKSSKKAAAAASRPRMASLFKTMSPESLSLEDALKLLSLPREVGKYEETNAETGEVSECTVAANNGRYGPYLTKTSADGRSDTRSLGSEDEIFTVDIDKAKELFAQPKYGRGRGRGAAKPPLRDLGNDPNTGKHVTIKDGRFGAYITDGETNRTVPRQYTPESIAPEDAFRLLAEKRAAGPSTRGRRGRERAGAAKSGARGAKKGAASAATNAAEAKRAGRRAEVKKLANKGWSNQRIAEKLSSTAATVKKDVDWLTANEGYERPAVIPKRG</sequence>
<dbReference type="PROSITE" id="PS52039">
    <property type="entry name" value="TOPO_IA_2"/>
    <property type="match status" value="1"/>
</dbReference>
<dbReference type="GO" id="GO:0006265">
    <property type="term" value="P:DNA topological change"/>
    <property type="evidence" value="ECO:0007669"/>
    <property type="project" value="UniProtKB-UniRule"/>
</dbReference>
<dbReference type="InterPro" id="IPR013825">
    <property type="entry name" value="Topo_IA_cen_sub2"/>
</dbReference>
<dbReference type="SMART" id="SM00493">
    <property type="entry name" value="TOPRIM"/>
    <property type="match status" value="1"/>
</dbReference>
<dbReference type="InterPro" id="IPR013826">
    <property type="entry name" value="Topo_IA_cen_sub3"/>
</dbReference>
<evidence type="ECO:0000256" key="9">
    <source>
        <dbReference type="SAM" id="MobiDB-lite"/>
    </source>
</evidence>
<comment type="similarity">
    <text evidence="2 8">Belongs to the type IA topoisomerase family.</text>
</comment>
<dbReference type="GO" id="GO:0046872">
    <property type="term" value="F:metal ion binding"/>
    <property type="evidence" value="ECO:0007669"/>
    <property type="project" value="UniProtKB-KW"/>
</dbReference>
<keyword evidence="4" id="KW-0460">Magnesium</keyword>
<dbReference type="Pfam" id="PF01131">
    <property type="entry name" value="Topoisom_bac"/>
    <property type="match status" value="1"/>
</dbReference>
<feature type="site" description="Interaction with DNA" evidence="8">
    <location>
        <position position="166"/>
    </location>
</feature>
<evidence type="ECO:0000256" key="3">
    <source>
        <dbReference type="ARBA" id="ARBA00022723"/>
    </source>
</evidence>
<dbReference type="CDD" id="cd03363">
    <property type="entry name" value="TOPRIM_TopoIA_TopoI"/>
    <property type="match status" value="1"/>
</dbReference>
<feature type="region of interest" description="Disordered" evidence="9">
    <location>
        <begin position="735"/>
        <end position="755"/>
    </location>
</feature>
<feature type="region of interest" description="Disordered" evidence="9">
    <location>
        <begin position="453"/>
        <end position="496"/>
    </location>
</feature>
<feature type="active site" description="O-(5'-phospho-DNA)-tyrosine intermediate" evidence="8">
    <location>
        <position position="326"/>
    </location>
</feature>
<feature type="site" description="Interaction with DNA" evidence="8">
    <location>
        <position position="154"/>
    </location>
</feature>
<dbReference type="SMART" id="SM00437">
    <property type="entry name" value="TOP1Ac"/>
    <property type="match status" value="1"/>
</dbReference>
<accession>A0A0L7AV02</accession>
<dbReference type="Gene3D" id="1.10.290.10">
    <property type="entry name" value="Topoisomerase I, domain 4"/>
    <property type="match status" value="1"/>
</dbReference>
<dbReference type="InterPro" id="IPR013824">
    <property type="entry name" value="Topo_IA_cen_sub1"/>
</dbReference>
<dbReference type="InterPro" id="IPR006171">
    <property type="entry name" value="TOPRIM_dom"/>
</dbReference>
<dbReference type="EMBL" id="AVQD01000016">
    <property type="protein sequence ID" value="KOA39061.1"/>
    <property type="molecule type" value="Genomic_DNA"/>
</dbReference>
<dbReference type="GO" id="GO:0003677">
    <property type="term" value="F:DNA binding"/>
    <property type="evidence" value="ECO:0007669"/>
    <property type="project" value="UniProtKB-KW"/>
</dbReference>
<dbReference type="InterPro" id="IPR013497">
    <property type="entry name" value="Topo_IA_cen"/>
</dbReference>
<dbReference type="InterPro" id="IPR003602">
    <property type="entry name" value="Topo_IA_DNA-bd_dom"/>
</dbReference>
<protein>
    <recommendedName>
        <fullName evidence="8">DNA topoisomerase 1</fullName>
        <ecNumber evidence="8">5.6.2.1</ecNumber>
    </recommendedName>
    <alternativeName>
        <fullName evidence="8">DNA topoisomerase I</fullName>
    </alternativeName>
</protein>
<dbReference type="InterPro" id="IPR000380">
    <property type="entry name" value="Topo_IA"/>
</dbReference>
<proteinExistence type="inferred from homology"/>
<dbReference type="Pfam" id="PF13368">
    <property type="entry name" value="Toprim_C_rpt"/>
    <property type="match status" value="4"/>
</dbReference>
<comment type="caution">
    <text evidence="12">The sequence shown here is derived from an EMBL/GenBank/DDBJ whole genome shotgun (WGS) entry which is preliminary data.</text>
</comment>
<feature type="site" description="Interaction with DNA" evidence="8">
    <location>
        <position position="150"/>
    </location>
</feature>
<dbReference type="InterPro" id="IPR003601">
    <property type="entry name" value="Topo_IA_2"/>
</dbReference>